<dbReference type="PROSITE" id="PS51384">
    <property type="entry name" value="FAD_FR"/>
    <property type="match status" value="1"/>
</dbReference>
<evidence type="ECO:0000313" key="3">
    <source>
        <dbReference type="Proteomes" id="UP000620156"/>
    </source>
</evidence>
<gene>
    <name evidence="2" type="ORF">GCM10010145_43810</name>
</gene>
<dbReference type="Pfam" id="PF08021">
    <property type="entry name" value="FAD_binding_9"/>
    <property type="match status" value="1"/>
</dbReference>
<dbReference type="Gene3D" id="2.40.30.10">
    <property type="entry name" value="Translation factors"/>
    <property type="match status" value="1"/>
</dbReference>
<feature type="domain" description="FAD-binding FR-type" evidence="1">
    <location>
        <begin position="12"/>
        <end position="146"/>
    </location>
</feature>
<dbReference type="RefSeq" id="WP_189218567.1">
    <property type="nucleotide sequence ID" value="NZ_BMQK01000010.1"/>
</dbReference>
<dbReference type="PANTHER" id="PTHR30157">
    <property type="entry name" value="FERRIC REDUCTASE, NADPH-DEPENDENT"/>
    <property type="match status" value="1"/>
</dbReference>
<dbReference type="CDD" id="cd06193">
    <property type="entry name" value="siderophore_interacting"/>
    <property type="match status" value="1"/>
</dbReference>
<evidence type="ECO:0000259" key="1">
    <source>
        <dbReference type="PROSITE" id="PS51384"/>
    </source>
</evidence>
<comment type="caution">
    <text evidence="2">The sequence shown here is derived from an EMBL/GenBank/DDBJ whole genome shotgun (WGS) entry which is preliminary data.</text>
</comment>
<organism evidence="2 3">
    <name type="scientific">Streptomyces ruber</name>
    <dbReference type="NCBI Taxonomy" id="83378"/>
    <lineage>
        <taxon>Bacteria</taxon>
        <taxon>Bacillati</taxon>
        <taxon>Actinomycetota</taxon>
        <taxon>Actinomycetes</taxon>
        <taxon>Kitasatosporales</taxon>
        <taxon>Streptomycetaceae</taxon>
        <taxon>Streptomyces</taxon>
    </lineage>
</organism>
<reference evidence="2" key="1">
    <citation type="journal article" date="2014" name="Int. J. Syst. Evol. Microbiol.">
        <title>Complete genome sequence of Corynebacterium casei LMG S-19264T (=DSM 44701T), isolated from a smear-ripened cheese.</title>
        <authorList>
            <consortium name="US DOE Joint Genome Institute (JGI-PGF)"/>
            <person name="Walter F."/>
            <person name="Albersmeier A."/>
            <person name="Kalinowski J."/>
            <person name="Ruckert C."/>
        </authorList>
    </citation>
    <scope>NUCLEOTIDE SEQUENCE</scope>
    <source>
        <strain evidence="2">JCM 3131</strain>
    </source>
</reference>
<dbReference type="Gene3D" id="3.40.50.80">
    <property type="entry name" value="Nucleotide-binding domain of ferredoxin-NADP reductase (FNR) module"/>
    <property type="match status" value="1"/>
</dbReference>
<dbReference type="InterPro" id="IPR007037">
    <property type="entry name" value="SIP_rossman_dom"/>
</dbReference>
<dbReference type="InterPro" id="IPR039374">
    <property type="entry name" value="SIP_fam"/>
</dbReference>
<dbReference type="InterPro" id="IPR039261">
    <property type="entry name" value="FNR_nucleotide-bd"/>
</dbReference>
<dbReference type="Proteomes" id="UP000620156">
    <property type="component" value="Unassembled WGS sequence"/>
</dbReference>
<protein>
    <submittedName>
        <fullName evidence="2">Siderophore-interacting protein</fullName>
    </submittedName>
</protein>
<dbReference type="GO" id="GO:0016491">
    <property type="term" value="F:oxidoreductase activity"/>
    <property type="evidence" value="ECO:0007669"/>
    <property type="project" value="InterPro"/>
</dbReference>
<dbReference type="PANTHER" id="PTHR30157:SF0">
    <property type="entry name" value="NADPH-DEPENDENT FERRIC-CHELATE REDUCTASE"/>
    <property type="match status" value="1"/>
</dbReference>
<evidence type="ECO:0000313" key="2">
    <source>
        <dbReference type="EMBL" id="GGQ69278.1"/>
    </source>
</evidence>
<dbReference type="AlphaFoldDB" id="A0A918BI73"/>
<dbReference type="InterPro" id="IPR017927">
    <property type="entry name" value="FAD-bd_FR_type"/>
</dbReference>
<reference evidence="2" key="2">
    <citation type="submission" date="2020-09" db="EMBL/GenBank/DDBJ databases">
        <authorList>
            <person name="Sun Q."/>
            <person name="Ohkuma M."/>
        </authorList>
    </citation>
    <scope>NUCLEOTIDE SEQUENCE</scope>
    <source>
        <strain evidence="2">JCM 3131</strain>
    </source>
</reference>
<dbReference type="Pfam" id="PF04954">
    <property type="entry name" value="SIP"/>
    <property type="match status" value="1"/>
</dbReference>
<keyword evidence="3" id="KW-1185">Reference proteome</keyword>
<dbReference type="InterPro" id="IPR013113">
    <property type="entry name" value="SIP_FAD-bd"/>
</dbReference>
<name>A0A918BI73_9ACTN</name>
<proteinExistence type="predicted"/>
<accession>A0A918BI73</accession>
<dbReference type="EMBL" id="BMQK01000010">
    <property type="protein sequence ID" value="GGQ69278.1"/>
    <property type="molecule type" value="Genomic_DNA"/>
</dbReference>
<sequence length="275" mass="31033">MAKNHRLMPQDPRMFRAEVLRTGRVSPSIQRLTVTGAELADFPWRGYDHWFRLFLRLPHQRRLRLPEFTGSRWWHPFLAIPDGERPHCANYTVADFRPEAAEMDIDFVVHRGPTGELEGRAAIWACRARPGDLLAVLDQGILFDCPQDASEVLVVADETGLPATAGIMRSLPRGTVGRLIQEVPTADDRRDLDAPPGVSVTWVVREDRDSVPGVAALRELRRHTRADASGYAFVVGESTLATEGRRHLNRIGLAKDRITFSGFWKHERHEALQPA</sequence>